<dbReference type="Gene3D" id="2.130.10.10">
    <property type="entry name" value="YVTN repeat-like/Quinoprotein amine dehydrogenase"/>
    <property type="match status" value="1"/>
</dbReference>
<accession>A0A1B7TFZ3</accession>
<gene>
    <name evidence="4" type="ORF">HANVADRAFT_22989</name>
</gene>
<organism evidence="4 5">
    <name type="scientific">Hanseniaspora valbyensis NRRL Y-1626</name>
    <dbReference type="NCBI Taxonomy" id="766949"/>
    <lineage>
        <taxon>Eukaryota</taxon>
        <taxon>Fungi</taxon>
        <taxon>Dikarya</taxon>
        <taxon>Ascomycota</taxon>
        <taxon>Saccharomycotina</taxon>
        <taxon>Saccharomycetes</taxon>
        <taxon>Saccharomycodales</taxon>
        <taxon>Saccharomycodaceae</taxon>
        <taxon>Hanseniaspora</taxon>
    </lineage>
</organism>
<dbReference type="InterPro" id="IPR001680">
    <property type="entry name" value="WD40_rpt"/>
</dbReference>
<dbReference type="InterPro" id="IPR036322">
    <property type="entry name" value="WD40_repeat_dom_sf"/>
</dbReference>
<evidence type="ECO:0000256" key="1">
    <source>
        <dbReference type="ARBA" id="ARBA00022574"/>
    </source>
</evidence>
<keyword evidence="1" id="KW-0853">WD repeat</keyword>
<evidence type="ECO:0000313" key="4">
    <source>
        <dbReference type="EMBL" id="OBA27667.1"/>
    </source>
</evidence>
<dbReference type="PANTHER" id="PTHR19857">
    <property type="entry name" value="MITOCHONDRIAL DIVISION PROTEIN 1-RELATED"/>
    <property type="match status" value="1"/>
</dbReference>
<dbReference type="SUPFAM" id="SSF50978">
    <property type="entry name" value="WD40 repeat-like"/>
    <property type="match status" value="1"/>
</dbReference>
<dbReference type="InterPro" id="IPR051179">
    <property type="entry name" value="WD_repeat_multifunction"/>
</dbReference>
<dbReference type="InterPro" id="IPR015943">
    <property type="entry name" value="WD40/YVTN_repeat-like_dom_sf"/>
</dbReference>
<evidence type="ECO:0000256" key="2">
    <source>
        <dbReference type="ARBA" id="ARBA00022737"/>
    </source>
</evidence>
<dbReference type="Proteomes" id="UP000092321">
    <property type="component" value="Unassembled WGS sequence"/>
</dbReference>
<sequence>MSVENFDQQPIEEDAEYLEINEVEEEIEQINNEEPVDEEGEGEDQMMDDDQIEIDMTNNSKGYYDLHKDSVFNIDSYGGICITGSADDTAQVWEIKDNAINTKTNQDGEPVERKMLFEIKHAESVINCYLTRPKGLYLISGDMNGLIKVFKTIKKGTWELIHEIQQVEELQWLKINNEVEGMFSFGGSDGSVWCYQLTKNDCSLLMSGFSHQQECTNGQFINYSLDDIQLLTISTDGSIVLWSVYTGEALMKWTDANFKSQSVPQWISLEVSPENNSQQQKLAAIGSTEGALALLNLQSHQVIYFTTAVIDTISEHEELSDLSIESISWLLSTSKPALLVVGLVRGDLLVFDIPTLKIRSQLKLEEAITKTYITSDNRRLFVSSMDGKVYTYDPFQINNEQSQWVAHGHNMGVLGFAVDEKNGLLITAGDDGVSLVFEC</sequence>
<comment type="caution">
    <text evidence="4">The sequence shown here is derived from an EMBL/GenBank/DDBJ whole genome shotgun (WGS) entry which is preliminary data.</text>
</comment>
<keyword evidence="5" id="KW-1185">Reference proteome</keyword>
<evidence type="ECO:0000256" key="3">
    <source>
        <dbReference type="SAM" id="MobiDB-lite"/>
    </source>
</evidence>
<dbReference type="PANTHER" id="PTHR19857:SF8">
    <property type="entry name" value="ANGIO-ASSOCIATED MIGRATORY CELL PROTEIN"/>
    <property type="match status" value="1"/>
</dbReference>
<dbReference type="AlphaFoldDB" id="A0A1B7TFZ3"/>
<dbReference type="OrthoDB" id="10261640at2759"/>
<feature type="region of interest" description="Disordered" evidence="3">
    <location>
        <begin position="25"/>
        <end position="44"/>
    </location>
</feature>
<proteinExistence type="predicted"/>
<keyword evidence="2" id="KW-0677">Repeat</keyword>
<feature type="compositionally biased region" description="Acidic residues" evidence="3">
    <location>
        <begin position="34"/>
        <end position="44"/>
    </location>
</feature>
<dbReference type="SMART" id="SM00320">
    <property type="entry name" value="WD40"/>
    <property type="match status" value="7"/>
</dbReference>
<name>A0A1B7TFZ3_9ASCO</name>
<evidence type="ECO:0000313" key="5">
    <source>
        <dbReference type="Proteomes" id="UP000092321"/>
    </source>
</evidence>
<protein>
    <submittedName>
        <fullName evidence="4">WD40 repeat-like protein</fullName>
    </submittedName>
</protein>
<reference evidence="5" key="1">
    <citation type="journal article" date="2016" name="Proc. Natl. Acad. Sci. U.S.A.">
        <title>Comparative genomics of biotechnologically important yeasts.</title>
        <authorList>
            <person name="Riley R."/>
            <person name="Haridas S."/>
            <person name="Wolfe K.H."/>
            <person name="Lopes M.R."/>
            <person name="Hittinger C.T."/>
            <person name="Goeker M."/>
            <person name="Salamov A.A."/>
            <person name="Wisecaver J.H."/>
            <person name="Long T.M."/>
            <person name="Calvey C.H."/>
            <person name="Aerts A.L."/>
            <person name="Barry K.W."/>
            <person name="Choi C."/>
            <person name="Clum A."/>
            <person name="Coughlan A.Y."/>
            <person name="Deshpande S."/>
            <person name="Douglass A.P."/>
            <person name="Hanson S.J."/>
            <person name="Klenk H.-P."/>
            <person name="LaButti K.M."/>
            <person name="Lapidus A."/>
            <person name="Lindquist E.A."/>
            <person name="Lipzen A.M."/>
            <person name="Meier-Kolthoff J.P."/>
            <person name="Ohm R.A."/>
            <person name="Otillar R.P."/>
            <person name="Pangilinan J.L."/>
            <person name="Peng Y."/>
            <person name="Rokas A."/>
            <person name="Rosa C.A."/>
            <person name="Scheuner C."/>
            <person name="Sibirny A.A."/>
            <person name="Slot J.C."/>
            <person name="Stielow J.B."/>
            <person name="Sun H."/>
            <person name="Kurtzman C.P."/>
            <person name="Blackwell M."/>
            <person name="Grigoriev I.V."/>
            <person name="Jeffries T.W."/>
        </authorList>
    </citation>
    <scope>NUCLEOTIDE SEQUENCE [LARGE SCALE GENOMIC DNA]</scope>
    <source>
        <strain evidence="5">NRRL Y-1626</strain>
    </source>
</reference>
<dbReference type="EMBL" id="LXPE01000007">
    <property type="protein sequence ID" value="OBA27667.1"/>
    <property type="molecule type" value="Genomic_DNA"/>
</dbReference>